<keyword evidence="2" id="KW-1185">Reference proteome</keyword>
<gene>
    <name evidence="1" type="ORF">C446_17931</name>
</gene>
<dbReference type="EMBL" id="AOMA01000203">
    <property type="protein sequence ID" value="EMA27313.1"/>
    <property type="molecule type" value="Genomic_DNA"/>
</dbReference>
<evidence type="ECO:0000313" key="2">
    <source>
        <dbReference type="Proteomes" id="UP000011607"/>
    </source>
</evidence>
<evidence type="ECO:0000313" key="1">
    <source>
        <dbReference type="EMBL" id="EMA27313.1"/>
    </source>
</evidence>
<dbReference type="eggNOG" id="arCOG06427">
    <property type="taxonomic scope" value="Archaea"/>
</dbReference>
<sequence length="266" mass="29106">MTDDDRFVTERDLAGTYDGGTYDDAYKIVQQYRRVVAYQADHPDKGYVATANALELPRGRVRSWDDGKTPNVVEGIRRARERGWLEVGYDDEQFTALNALVANVYSGGSILPNWQPTFVLNERGYRSHAIDALELAGVGHTVHEDDPDDVRGPVVRPGADGAILGRVLHVLGAPLGKKSEIDDFSLPAYLEGAPDDTRETFVHSYLANRGAPDTTSDSIQIVEERPPEYRQELAALIESVAGAPVRAGEESVTISAEAARNLGSIR</sequence>
<proteinExistence type="predicted"/>
<protein>
    <submittedName>
        <fullName evidence="1">Uncharacterized protein</fullName>
    </submittedName>
</protein>
<dbReference type="OrthoDB" id="200049at2157"/>
<dbReference type="AlphaFoldDB" id="M0L2I9"/>
<comment type="caution">
    <text evidence="1">The sequence shown here is derived from an EMBL/GenBank/DDBJ whole genome shotgun (WGS) entry which is preliminary data.</text>
</comment>
<dbReference type="Proteomes" id="UP000011607">
    <property type="component" value="Unassembled WGS sequence"/>
</dbReference>
<name>M0L2I9_9EURY</name>
<organism evidence="1 2">
    <name type="scientific">Halobiforma nitratireducens JCM 10879</name>
    <dbReference type="NCBI Taxonomy" id="1227454"/>
    <lineage>
        <taxon>Archaea</taxon>
        <taxon>Methanobacteriati</taxon>
        <taxon>Methanobacteriota</taxon>
        <taxon>Stenosarchaea group</taxon>
        <taxon>Halobacteria</taxon>
        <taxon>Halobacteriales</taxon>
        <taxon>Natrialbaceae</taxon>
        <taxon>Halobiforma</taxon>
    </lineage>
</organism>
<dbReference type="RefSeq" id="WP_006674467.1">
    <property type="nucleotide sequence ID" value="NZ_AOMA01000203.1"/>
</dbReference>
<accession>M0L2I9</accession>
<reference evidence="1 2" key="1">
    <citation type="journal article" date="2014" name="PLoS Genet.">
        <title>Phylogenetically driven sequencing of extremely halophilic archaea reveals strategies for static and dynamic osmo-response.</title>
        <authorList>
            <person name="Becker E.A."/>
            <person name="Seitzer P.M."/>
            <person name="Tritt A."/>
            <person name="Larsen D."/>
            <person name="Krusor M."/>
            <person name="Yao A.I."/>
            <person name="Wu D."/>
            <person name="Madern D."/>
            <person name="Eisen J.A."/>
            <person name="Darling A.E."/>
            <person name="Facciotti M.T."/>
        </authorList>
    </citation>
    <scope>NUCLEOTIDE SEQUENCE [LARGE SCALE GENOMIC DNA]</scope>
    <source>
        <strain evidence="1 2">JCM 10879</strain>
    </source>
</reference>